<sequence>MEELRSRLYQLREKSEQDPYTSPIKLLALDIRQRLADGRISEESLEPLVQRLTVTAARSRAGILRRYLGELGEASNNETIGRLIRGLAFENDSLVPFETFKERLERAYYGFVITAHPTFSLAVDLQRDLMALVEREDDPLAIERLERSAHRPDPLVTLDYEQDRANEAILNLLTAISNCYRIALDVGAELYPEQWRTLSPKLVTLATWVGYDTDGRSDILWSTTFAKRLRMKHIQLLRYRETIQAIVRAAGPTSVLISSLELIEARLSLAIKTAADELQVLDRAAVKPFTKQELARLSKQMIESGTGRLVHARQILELMDRAIAQAEDPGLVRELLVLKAEIKNHGLAAARSHLRINSLQLHNAIRKQIGMDHAADDPSYRLSYLRAITEELNNVRPVQVNFGTVQDERATARRVFMTMAQMLKFIDAGEPIRFLIAECESGFTLLVALYFAKLFGIERLIDISPLFETRNALERGVQIIDEALSVPVYRDYVKGRGRLCLQAGFSDAGRYLGQLAAAVAIERVRLGLAEVLQAKGLDDIEVIFFDTHGESIGRGGHPLSLADRFRYLDSPESRRRFQRANIRLREETSFQGGDGYRYFLSSKTALAVLTRSLEHFLGTPQETDDPFYVDTSYIDEFFATIEQFNARVIADPCYAALLTLFSSNLLYPSGSRSLRRQFDAPGAKQAIDHPSQIRAIPHNSILQQFGILANTIGGLGQAVGKNPERFLELYRESARFRRLMTMVEHAFMFTDLEVVRGYLDLFDPASWLKAAWDAREPVEREQCMSIAALIEHANLHDRVSRIFRIFRRDHLDLAWALRAHRRATRSVGDEPIAVDPETRDNMHLLHATRLALIERIMRLAVQVPDFSDRHPTTRAGLVMAIIQLDIEPALQLLGEVFPLVDGADEAVDFGEPSTYQEGGAHSYAQEHMTIFRPIARDYDLIRRISTALVHHLGALG</sequence>
<dbReference type="EMBL" id="FYEH01000005">
    <property type="protein sequence ID" value="SNB66394.1"/>
    <property type="molecule type" value="Genomic_DNA"/>
</dbReference>
<dbReference type="InterPro" id="IPR015813">
    <property type="entry name" value="Pyrv/PenolPyrv_kinase-like_dom"/>
</dbReference>
<organism evidence="3 4">
    <name type="scientific">Arboricoccus pini</name>
    <dbReference type="NCBI Taxonomy" id="1963835"/>
    <lineage>
        <taxon>Bacteria</taxon>
        <taxon>Pseudomonadati</taxon>
        <taxon>Pseudomonadota</taxon>
        <taxon>Alphaproteobacteria</taxon>
        <taxon>Geminicoccales</taxon>
        <taxon>Geminicoccaceae</taxon>
        <taxon>Arboricoccus</taxon>
    </lineage>
</organism>
<evidence type="ECO:0000313" key="4">
    <source>
        <dbReference type="Proteomes" id="UP000197065"/>
    </source>
</evidence>
<dbReference type="GO" id="GO:0006099">
    <property type="term" value="P:tricarboxylic acid cycle"/>
    <property type="evidence" value="ECO:0007669"/>
    <property type="project" value="InterPro"/>
</dbReference>
<dbReference type="PANTHER" id="PTHR30523:SF6">
    <property type="entry name" value="PHOSPHOENOLPYRUVATE CARBOXYLASE"/>
    <property type="match status" value="1"/>
</dbReference>
<dbReference type="Proteomes" id="UP000197065">
    <property type="component" value="Unassembled WGS sequence"/>
</dbReference>
<name>A0A212R2Y1_9PROT</name>
<dbReference type="AlphaFoldDB" id="A0A212R2Y1"/>
<dbReference type="PANTHER" id="PTHR30523">
    <property type="entry name" value="PHOSPHOENOLPYRUVATE CARBOXYLASE"/>
    <property type="match status" value="1"/>
</dbReference>
<keyword evidence="3" id="KW-0670">Pyruvate</keyword>
<dbReference type="GO" id="GO:0008964">
    <property type="term" value="F:phosphoenolpyruvate carboxylase activity"/>
    <property type="evidence" value="ECO:0007669"/>
    <property type="project" value="InterPro"/>
</dbReference>
<dbReference type="GO" id="GO:0015977">
    <property type="term" value="P:carbon fixation"/>
    <property type="evidence" value="ECO:0007669"/>
    <property type="project" value="InterPro"/>
</dbReference>
<keyword evidence="4" id="KW-1185">Reference proteome</keyword>
<reference evidence="3 4" key="1">
    <citation type="submission" date="2017-06" db="EMBL/GenBank/DDBJ databases">
        <authorList>
            <person name="Kim H.J."/>
            <person name="Triplett B.A."/>
        </authorList>
    </citation>
    <scope>NUCLEOTIDE SEQUENCE [LARGE SCALE GENOMIC DNA]</scope>
    <source>
        <strain evidence="3 4">B29T1</strain>
    </source>
</reference>
<dbReference type="SUPFAM" id="SSF51621">
    <property type="entry name" value="Phosphoenolpyruvate/pyruvate domain"/>
    <property type="match status" value="1"/>
</dbReference>
<protein>
    <recommendedName>
        <fullName evidence="2">Phosphoenolpyruvate carboxylase</fullName>
    </recommendedName>
</protein>
<dbReference type="GO" id="GO:0005829">
    <property type="term" value="C:cytosol"/>
    <property type="evidence" value="ECO:0007669"/>
    <property type="project" value="TreeGrafter"/>
</dbReference>
<gene>
    <name evidence="3" type="ORF">SAMN07250955_10598</name>
</gene>
<evidence type="ECO:0000256" key="1">
    <source>
        <dbReference type="ARBA" id="ARBA00003670"/>
    </source>
</evidence>
<dbReference type="InterPro" id="IPR021135">
    <property type="entry name" value="PEP_COase"/>
</dbReference>
<evidence type="ECO:0000256" key="2">
    <source>
        <dbReference type="ARBA" id="ARBA00022419"/>
    </source>
</evidence>
<evidence type="ECO:0000313" key="3">
    <source>
        <dbReference type="EMBL" id="SNB66394.1"/>
    </source>
</evidence>
<proteinExistence type="predicted"/>
<accession>A0A212R2Y1</accession>
<comment type="function">
    <text evidence="1">Forms oxaloacetate, a four-carbon dicarboxylic acid source for the tricarboxylic acid cycle.</text>
</comment>
<dbReference type="Pfam" id="PF00311">
    <property type="entry name" value="PEPcase"/>
    <property type="match status" value="1"/>
</dbReference>